<dbReference type="RefSeq" id="WP_160802949.1">
    <property type="nucleotide sequence ID" value="NZ_WUUL01000016.1"/>
</dbReference>
<evidence type="ECO:0000313" key="3">
    <source>
        <dbReference type="Proteomes" id="UP000430692"/>
    </source>
</evidence>
<feature type="coiled-coil region" evidence="1">
    <location>
        <begin position="25"/>
        <end position="55"/>
    </location>
</feature>
<gene>
    <name evidence="2" type="ORF">GSM42_18105</name>
</gene>
<keyword evidence="1" id="KW-0175">Coiled coil</keyword>
<evidence type="ECO:0000313" key="2">
    <source>
        <dbReference type="EMBL" id="MXQ55600.1"/>
    </source>
</evidence>
<dbReference type="InterPro" id="IPR026002">
    <property type="entry name" value="ATC_hydrolase-like"/>
</dbReference>
<reference evidence="2 3" key="1">
    <citation type="submission" date="2019-12" db="EMBL/GenBank/DDBJ databases">
        <title>Whole-genome analyses of novel actinobacteria.</title>
        <authorList>
            <person name="Sahin N."/>
            <person name="Saygin H."/>
        </authorList>
    </citation>
    <scope>NUCLEOTIDE SEQUENCE [LARGE SCALE GENOMIC DNA]</scope>
    <source>
        <strain evidence="2 3">KC615</strain>
    </source>
</reference>
<keyword evidence="3" id="KW-1185">Reference proteome</keyword>
<evidence type="ECO:0000256" key="1">
    <source>
        <dbReference type="SAM" id="Coils"/>
    </source>
</evidence>
<sequence length="223" mass="26744">MGKINQEQYHPDPAMETQMIVQIFLNVIEQELKEINQSKEIIKEINLKSKEIQNDHRDWIIDEPSRYHLETVAIVLSTYLILKSVWSKEEAFHSIRKAFIEPFREYGKEKTNLTLDSENPFRQIVDLSRMREQYFFGSTFTFERVQDDEHAYLLDVTNCFYHNFFSKNNAPELTAIFCEFDNIWIDSIDTKKHKFYFERTETMGLGGKKCPFYFYQGEKRDDK</sequence>
<protein>
    <recommendedName>
        <fullName evidence="4">L-2-amino-thiazoline-4-carboxylic acid hydrolase</fullName>
    </recommendedName>
</protein>
<dbReference type="EMBL" id="WUUL01000016">
    <property type="protein sequence ID" value="MXQ55600.1"/>
    <property type="molecule type" value="Genomic_DNA"/>
</dbReference>
<accession>A0A6I4W050</accession>
<evidence type="ECO:0008006" key="4">
    <source>
        <dbReference type="Google" id="ProtNLM"/>
    </source>
</evidence>
<comment type="caution">
    <text evidence="2">The sequence shown here is derived from an EMBL/GenBank/DDBJ whole genome shotgun (WGS) entry which is preliminary data.</text>
</comment>
<proteinExistence type="predicted"/>
<organism evidence="2 3">
    <name type="scientific">Shimazuella alba</name>
    <dbReference type="NCBI Taxonomy" id="2690964"/>
    <lineage>
        <taxon>Bacteria</taxon>
        <taxon>Bacillati</taxon>
        <taxon>Bacillota</taxon>
        <taxon>Bacilli</taxon>
        <taxon>Bacillales</taxon>
        <taxon>Thermoactinomycetaceae</taxon>
        <taxon>Shimazuella</taxon>
    </lineage>
</organism>
<dbReference type="AlphaFoldDB" id="A0A6I4W050"/>
<dbReference type="Pfam" id="PF14196">
    <property type="entry name" value="ATC_hydrolase"/>
    <property type="match status" value="1"/>
</dbReference>
<dbReference type="Proteomes" id="UP000430692">
    <property type="component" value="Unassembled WGS sequence"/>
</dbReference>
<name>A0A6I4W050_9BACL</name>